<reference evidence="2 3" key="1">
    <citation type="submission" date="2014-09" db="EMBL/GenBank/DDBJ databases">
        <title>Sporocytophaga myxococcoides PG-01 genome sequencing.</title>
        <authorList>
            <person name="Liu L."/>
            <person name="Gao P.J."/>
            <person name="Chen G.J."/>
            <person name="Wang L.S."/>
        </authorList>
    </citation>
    <scope>NUCLEOTIDE SEQUENCE [LARGE SCALE GENOMIC DNA]</scope>
    <source>
        <strain evidence="2 3">PG-01</strain>
    </source>
</reference>
<name>A0A098LBS6_9BACT</name>
<evidence type="ECO:0008006" key="4">
    <source>
        <dbReference type="Google" id="ProtNLM"/>
    </source>
</evidence>
<dbReference type="AlphaFoldDB" id="A0A098LBS6"/>
<evidence type="ECO:0000256" key="1">
    <source>
        <dbReference type="SAM" id="SignalP"/>
    </source>
</evidence>
<dbReference type="RefSeq" id="WP_045459561.1">
    <property type="nucleotide sequence ID" value="NZ_BBLT01000002.1"/>
</dbReference>
<feature type="signal peptide" evidence="1">
    <location>
        <begin position="1"/>
        <end position="21"/>
    </location>
</feature>
<keyword evidence="3" id="KW-1185">Reference proteome</keyword>
<proteinExistence type="predicted"/>
<accession>A0A098LBS6</accession>
<comment type="caution">
    <text evidence="2">The sequence shown here is derived from an EMBL/GenBank/DDBJ whole genome shotgun (WGS) entry which is preliminary data.</text>
</comment>
<evidence type="ECO:0000313" key="2">
    <source>
        <dbReference type="EMBL" id="GAL83859.1"/>
    </source>
</evidence>
<keyword evidence="1" id="KW-0732">Signal</keyword>
<gene>
    <name evidence="2" type="ORF">MYP_1087</name>
</gene>
<dbReference type="PROSITE" id="PS51257">
    <property type="entry name" value="PROKAR_LIPOPROTEIN"/>
    <property type="match status" value="1"/>
</dbReference>
<organism evidence="2 3">
    <name type="scientific">Sporocytophaga myxococcoides</name>
    <dbReference type="NCBI Taxonomy" id="153721"/>
    <lineage>
        <taxon>Bacteria</taxon>
        <taxon>Pseudomonadati</taxon>
        <taxon>Bacteroidota</taxon>
        <taxon>Cytophagia</taxon>
        <taxon>Cytophagales</taxon>
        <taxon>Cytophagaceae</taxon>
        <taxon>Sporocytophaga</taxon>
    </lineage>
</organism>
<evidence type="ECO:0000313" key="3">
    <source>
        <dbReference type="Proteomes" id="UP000030185"/>
    </source>
</evidence>
<dbReference type="Proteomes" id="UP000030185">
    <property type="component" value="Unassembled WGS sequence"/>
</dbReference>
<sequence length="60" mass="6694">MNRKIQILSLTLFVLILSACAAGKKGCNTCPDFDKKGKKYPKAKSKKRASVSFETVHFFV</sequence>
<feature type="chain" id="PRO_5001937038" description="Lipoprotein" evidence="1">
    <location>
        <begin position="22"/>
        <end position="60"/>
    </location>
</feature>
<protein>
    <recommendedName>
        <fullName evidence="4">Lipoprotein</fullName>
    </recommendedName>
</protein>
<dbReference type="EMBL" id="BBLT01000002">
    <property type="protein sequence ID" value="GAL83859.1"/>
    <property type="molecule type" value="Genomic_DNA"/>
</dbReference>